<evidence type="ECO:0000313" key="12">
    <source>
        <dbReference type="EMBL" id="MSR91726.1"/>
    </source>
</evidence>
<evidence type="ECO:0000256" key="3">
    <source>
        <dbReference type="ARBA" id="ARBA00022448"/>
    </source>
</evidence>
<dbReference type="InterPro" id="IPR036249">
    <property type="entry name" value="Thioredoxin-like_sf"/>
</dbReference>
<evidence type="ECO:0000256" key="9">
    <source>
        <dbReference type="PIRSR" id="PIRSR000077-1"/>
    </source>
</evidence>
<dbReference type="PRINTS" id="PR00421">
    <property type="entry name" value="THIOREDOXIN"/>
</dbReference>
<evidence type="ECO:0000256" key="7">
    <source>
        <dbReference type="NCBIfam" id="TIGR01068"/>
    </source>
</evidence>
<dbReference type="GO" id="GO:0015035">
    <property type="term" value="F:protein-disulfide reductase activity"/>
    <property type="evidence" value="ECO:0007669"/>
    <property type="project" value="UniProtKB-UniRule"/>
</dbReference>
<keyword evidence="5 10" id="KW-1015">Disulfide bond</keyword>
<dbReference type="RefSeq" id="WP_154531619.1">
    <property type="nucleotide sequence ID" value="NZ_JAQXTV010000112.1"/>
</dbReference>
<sequence length="103" mass="11640">MVKTVDVKEFKSEVKKGIVVVDFFATWCGPCRMLSSVMDELSKELDGKAKFIKIDVDENPELADELKIMSIPTTMVFKNGENKKAIIGFLPKDEIKKNIESQL</sequence>
<feature type="site" description="Contributes to redox potential value" evidence="9">
    <location>
        <position position="30"/>
    </location>
</feature>
<evidence type="ECO:0000256" key="4">
    <source>
        <dbReference type="ARBA" id="ARBA00022982"/>
    </source>
</evidence>
<comment type="similarity">
    <text evidence="1 8">Belongs to the thioredoxin family.</text>
</comment>
<feature type="site" description="Deprotonates C-terminal active site Cys" evidence="9">
    <location>
        <position position="22"/>
    </location>
</feature>
<feature type="domain" description="Thioredoxin" evidence="11">
    <location>
        <begin position="1"/>
        <end position="103"/>
    </location>
</feature>
<accession>A0A7X2T1J6</accession>
<gene>
    <name evidence="12" type="primary">trxA</name>
    <name evidence="12" type="ORF">FYJ33_10020</name>
</gene>
<dbReference type="InterPro" id="IPR017937">
    <property type="entry name" value="Thioredoxin_CS"/>
</dbReference>
<dbReference type="PANTHER" id="PTHR45663">
    <property type="entry name" value="GEO12009P1"/>
    <property type="match status" value="1"/>
</dbReference>
<dbReference type="PANTHER" id="PTHR45663:SF11">
    <property type="entry name" value="GEO12009P1"/>
    <property type="match status" value="1"/>
</dbReference>
<evidence type="ECO:0000256" key="10">
    <source>
        <dbReference type="PIRSR" id="PIRSR000077-4"/>
    </source>
</evidence>
<dbReference type="SUPFAM" id="SSF52833">
    <property type="entry name" value="Thioredoxin-like"/>
    <property type="match status" value="1"/>
</dbReference>
<feature type="disulfide bond" description="Redox-active" evidence="10">
    <location>
        <begin position="28"/>
        <end position="31"/>
    </location>
</feature>
<dbReference type="InterPro" id="IPR013766">
    <property type="entry name" value="Thioredoxin_domain"/>
</dbReference>
<evidence type="ECO:0000256" key="6">
    <source>
        <dbReference type="ARBA" id="ARBA00023284"/>
    </source>
</evidence>
<evidence type="ECO:0000259" key="11">
    <source>
        <dbReference type="PROSITE" id="PS51352"/>
    </source>
</evidence>
<feature type="active site" description="Nucleophile" evidence="9">
    <location>
        <position position="31"/>
    </location>
</feature>
<evidence type="ECO:0000256" key="5">
    <source>
        <dbReference type="ARBA" id="ARBA00023157"/>
    </source>
</evidence>
<dbReference type="GO" id="GO:0005737">
    <property type="term" value="C:cytoplasm"/>
    <property type="evidence" value="ECO:0007669"/>
    <property type="project" value="TreeGrafter"/>
</dbReference>
<dbReference type="FunFam" id="3.40.30.10:FF:000001">
    <property type="entry name" value="Thioredoxin"/>
    <property type="match status" value="1"/>
</dbReference>
<dbReference type="Pfam" id="PF00085">
    <property type="entry name" value="Thioredoxin"/>
    <property type="match status" value="1"/>
</dbReference>
<dbReference type="Gene3D" id="3.40.30.10">
    <property type="entry name" value="Glutaredoxin"/>
    <property type="match status" value="1"/>
</dbReference>
<dbReference type="PROSITE" id="PS00194">
    <property type="entry name" value="THIOREDOXIN_1"/>
    <property type="match status" value="1"/>
</dbReference>
<comment type="caution">
    <text evidence="12">The sequence shown here is derived from an EMBL/GenBank/DDBJ whole genome shotgun (WGS) entry which is preliminary data.</text>
</comment>
<reference evidence="12 13" key="1">
    <citation type="submission" date="2019-08" db="EMBL/GenBank/DDBJ databases">
        <title>In-depth cultivation of the pig gut microbiome towards novel bacterial diversity and tailored functional studies.</title>
        <authorList>
            <person name="Wylensek D."/>
            <person name="Hitch T.C.A."/>
            <person name="Clavel T."/>
        </authorList>
    </citation>
    <scope>NUCLEOTIDE SEQUENCE [LARGE SCALE GENOMIC DNA]</scope>
    <source>
        <strain evidence="12 13">WCA-383-APC-5B</strain>
    </source>
</reference>
<organism evidence="12 13">
    <name type="scientific">Inconstantimicrobium porci</name>
    <dbReference type="NCBI Taxonomy" id="2652291"/>
    <lineage>
        <taxon>Bacteria</taxon>
        <taxon>Bacillati</taxon>
        <taxon>Bacillota</taxon>
        <taxon>Clostridia</taxon>
        <taxon>Eubacteriales</taxon>
        <taxon>Clostridiaceae</taxon>
        <taxon>Inconstantimicrobium</taxon>
    </lineage>
</organism>
<evidence type="ECO:0000256" key="1">
    <source>
        <dbReference type="ARBA" id="ARBA00008987"/>
    </source>
</evidence>
<dbReference type="Proteomes" id="UP000460287">
    <property type="component" value="Unassembled WGS sequence"/>
</dbReference>
<evidence type="ECO:0000256" key="8">
    <source>
        <dbReference type="PIRNR" id="PIRNR000077"/>
    </source>
</evidence>
<keyword evidence="3" id="KW-0813">Transport</keyword>
<dbReference type="PIRSF" id="PIRSF000077">
    <property type="entry name" value="Thioredoxin"/>
    <property type="match status" value="1"/>
</dbReference>
<evidence type="ECO:0000313" key="13">
    <source>
        <dbReference type="Proteomes" id="UP000460287"/>
    </source>
</evidence>
<keyword evidence="13" id="KW-1185">Reference proteome</keyword>
<keyword evidence="6 10" id="KW-0676">Redox-active center</keyword>
<dbReference type="InterPro" id="IPR005746">
    <property type="entry name" value="Thioredoxin"/>
</dbReference>
<protein>
    <recommendedName>
        <fullName evidence="2 7">Thioredoxin</fullName>
    </recommendedName>
</protein>
<name>A0A7X2T1J6_9CLOT</name>
<dbReference type="AlphaFoldDB" id="A0A7X2T1J6"/>
<dbReference type="CDD" id="cd02947">
    <property type="entry name" value="TRX_family"/>
    <property type="match status" value="1"/>
</dbReference>
<proteinExistence type="inferred from homology"/>
<dbReference type="PROSITE" id="PS51352">
    <property type="entry name" value="THIOREDOXIN_2"/>
    <property type="match status" value="1"/>
</dbReference>
<feature type="active site" description="Nucleophile" evidence="9">
    <location>
        <position position="28"/>
    </location>
</feature>
<feature type="site" description="Contributes to redox potential value" evidence="9">
    <location>
        <position position="29"/>
    </location>
</feature>
<dbReference type="NCBIfam" id="TIGR01068">
    <property type="entry name" value="thioredoxin"/>
    <property type="match status" value="1"/>
</dbReference>
<evidence type="ECO:0000256" key="2">
    <source>
        <dbReference type="ARBA" id="ARBA00020570"/>
    </source>
</evidence>
<dbReference type="EMBL" id="VULX01000014">
    <property type="protein sequence ID" value="MSR91726.1"/>
    <property type="molecule type" value="Genomic_DNA"/>
</dbReference>
<keyword evidence="4" id="KW-0249">Electron transport</keyword>